<evidence type="ECO:0000313" key="4">
    <source>
        <dbReference type="Proteomes" id="UP001209878"/>
    </source>
</evidence>
<accession>A0AAD9L4Q3</accession>
<sequence length="139" mass="14652">MVRVCAWLLFSVLLDRLNARATAAECDTTGDDLIVDVGTECSLPATVGKTFRRVLVEGRLLIDKDSVGRYATLRAEREVVVAYVGVLTTSGRGFGRGQGPGHGVTHATAGSGGKSLPGATPCNNNVQRQQHTTHAFGSI</sequence>
<evidence type="ECO:0000313" key="3">
    <source>
        <dbReference type="EMBL" id="KAK2183348.1"/>
    </source>
</evidence>
<feature type="signal peptide" evidence="2">
    <location>
        <begin position="1"/>
        <end position="19"/>
    </location>
</feature>
<dbReference type="EMBL" id="JAODUO010000314">
    <property type="protein sequence ID" value="KAK2183348.1"/>
    <property type="molecule type" value="Genomic_DNA"/>
</dbReference>
<feature type="region of interest" description="Disordered" evidence="1">
    <location>
        <begin position="95"/>
        <end position="115"/>
    </location>
</feature>
<keyword evidence="4" id="KW-1185">Reference proteome</keyword>
<organism evidence="3 4">
    <name type="scientific">Ridgeia piscesae</name>
    <name type="common">Tubeworm</name>
    <dbReference type="NCBI Taxonomy" id="27915"/>
    <lineage>
        <taxon>Eukaryota</taxon>
        <taxon>Metazoa</taxon>
        <taxon>Spiralia</taxon>
        <taxon>Lophotrochozoa</taxon>
        <taxon>Annelida</taxon>
        <taxon>Polychaeta</taxon>
        <taxon>Sedentaria</taxon>
        <taxon>Canalipalpata</taxon>
        <taxon>Sabellida</taxon>
        <taxon>Siboglinidae</taxon>
        <taxon>Ridgeia</taxon>
    </lineage>
</organism>
<reference evidence="3" key="1">
    <citation type="journal article" date="2023" name="Mol. Biol. Evol.">
        <title>Third-Generation Sequencing Reveals the Adaptive Role of the Epigenome in Three Deep-Sea Polychaetes.</title>
        <authorList>
            <person name="Perez M."/>
            <person name="Aroh O."/>
            <person name="Sun Y."/>
            <person name="Lan Y."/>
            <person name="Juniper S.K."/>
            <person name="Young C.R."/>
            <person name="Angers B."/>
            <person name="Qian P.Y."/>
        </authorList>
    </citation>
    <scope>NUCLEOTIDE SEQUENCE</scope>
    <source>
        <strain evidence="3">R07B-5</strain>
    </source>
</reference>
<name>A0AAD9L4Q3_RIDPI</name>
<dbReference type="AlphaFoldDB" id="A0AAD9L4Q3"/>
<gene>
    <name evidence="3" type="ORF">NP493_311g00036</name>
</gene>
<dbReference type="Proteomes" id="UP001209878">
    <property type="component" value="Unassembled WGS sequence"/>
</dbReference>
<keyword evidence="2" id="KW-0732">Signal</keyword>
<comment type="caution">
    <text evidence="3">The sequence shown here is derived from an EMBL/GenBank/DDBJ whole genome shotgun (WGS) entry which is preliminary data.</text>
</comment>
<evidence type="ECO:0000256" key="2">
    <source>
        <dbReference type="SAM" id="SignalP"/>
    </source>
</evidence>
<evidence type="ECO:0008006" key="5">
    <source>
        <dbReference type="Google" id="ProtNLM"/>
    </source>
</evidence>
<evidence type="ECO:0000256" key="1">
    <source>
        <dbReference type="SAM" id="MobiDB-lite"/>
    </source>
</evidence>
<protein>
    <recommendedName>
        <fullName evidence="5">Secreted protein</fullName>
    </recommendedName>
</protein>
<feature type="chain" id="PRO_5042209884" description="Secreted protein" evidence="2">
    <location>
        <begin position="20"/>
        <end position="139"/>
    </location>
</feature>
<proteinExistence type="predicted"/>